<dbReference type="Proteomes" id="UP001165667">
    <property type="component" value="Unassembled WGS sequence"/>
</dbReference>
<protein>
    <submittedName>
        <fullName evidence="2">TIGR02301 family protein</fullName>
    </submittedName>
</protein>
<feature type="compositionally biased region" description="Low complexity" evidence="1">
    <location>
        <begin position="25"/>
        <end position="37"/>
    </location>
</feature>
<dbReference type="EMBL" id="JAMOIM010000013">
    <property type="protein sequence ID" value="MCW6510132.1"/>
    <property type="molecule type" value="Genomic_DNA"/>
</dbReference>
<dbReference type="AlphaFoldDB" id="A0AA41YZK2"/>
<dbReference type="RefSeq" id="WP_282586502.1">
    <property type="nucleotide sequence ID" value="NZ_JAMOIM010000013.1"/>
</dbReference>
<gene>
    <name evidence="2" type="ORF">M8523_19110</name>
</gene>
<evidence type="ECO:0000313" key="3">
    <source>
        <dbReference type="Proteomes" id="UP001165667"/>
    </source>
</evidence>
<dbReference type="Pfam" id="PF09539">
    <property type="entry name" value="DUF2385"/>
    <property type="match status" value="1"/>
</dbReference>
<organism evidence="2 3">
    <name type="scientific">Lichenifustis flavocetrariae</name>
    <dbReference type="NCBI Taxonomy" id="2949735"/>
    <lineage>
        <taxon>Bacteria</taxon>
        <taxon>Pseudomonadati</taxon>
        <taxon>Pseudomonadota</taxon>
        <taxon>Alphaproteobacteria</taxon>
        <taxon>Hyphomicrobiales</taxon>
        <taxon>Lichenihabitantaceae</taxon>
        <taxon>Lichenifustis</taxon>
    </lineage>
</organism>
<accession>A0AA41YZK2</accession>
<feature type="region of interest" description="Disordered" evidence="1">
    <location>
        <begin position="17"/>
        <end position="41"/>
    </location>
</feature>
<comment type="caution">
    <text evidence="2">The sequence shown here is derived from an EMBL/GenBank/DDBJ whole genome shotgun (WGS) entry which is preliminary data.</text>
</comment>
<dbReference type="InterPro" id="IPR012645">
    <property type="entry name" value="CHP02301"/>
</dbReference>
<evidence type="ECO:0000256" key="1">
    <source>
        <dbReference type="SAM" id="MobiDB-lite"/>
    </source>
</evidence>
<name>A0AA41YZK2_9HYPH</name>
<sequence length="139" mass="14890">MTAPFVLAAMIVAAASPPLPPEKSPTPSQASPQTSVPDELPPYQGELERLAELMGTLTYMQDLCTAGGGIQWRNKMTELLAAEGISDLRRNRLAGAFNRGLRDYAVTYVRCTPAANVVVGRALDEAARLTRDLSARFGG</sequence>
<dbReference type="NCBIfam" id="TIGR02301">
    <property type="entry name" value="TIGR02301 family protein"/>
    <property type="match status" value="1"/>
</dbReference>
<reference evidence="2" key="1">
    <citation type="submission" date="2022-05" db="EMBL/GenBank/DDBJ databases">
        <authorList>
            <person name="Pankratov T."/>
        </authorList>
    </citation>
    <scope>NUCLEOTIDE SEQUENCE</scope>
    <source>
        <strain evidence="2">BP6-180914</strain>
    </source>
</reference>
<evidence type="ECO:0000313" key="2">
    <source>
        <dbReference type="EMBL" id="MCW6510132.1"/>
    </source>
</evidence>
<proteinExistence type="predicted"/>
<keyword evidence="3" id="KW-1185">Reference proteome</keyword>